<proteinExistence type="predicted"/>
<dbReference type="EMBL" id="MN739735">
    <property type="protein sequence ID" value="QHT23828.1"/>
    <property type="molecule type" value="Genomic_DNA"/>
</dbReference>
<reference evidence="1" key="1">
    <citation type="journal article" date="2020" name="Nature">
        <title>Giant virus diversity and host interactions through global metagenomics.</title>
        <authorList>
            <person name="Schulz F."/>
            <person name="Roux S."/>
            <person name="Paez-Espino D."/>
            <person name="Jungbluth S."/>
            <person name="Walsh D.A."/>
            <person name="Denef V.J."/>
            <person name="McMahon K.D."/>
            <person name="Konstantinidis K.T."/>
            <person name="Eloe-Fadrosh E.A."/>
            <person name="Kyrpides N.C."/>
            <person name="Woyke T."/>
        </authorList>
    </citation>
    <scope>NUCLEOTIDE SEQUENCE</scope>
    <source>
        <strain evidence="1">GVMAG-M-3300023179-132</strain>
    </source>
</reference>
<dbReference type="AlphaFoldDB" id="A0A6C0E4Y1"/>
<sequence>MPEIFLGRGINDASYVLLEKCFHIKHSHIYELNDGSLNILDISSNKAFDKQITDFFKKPNIKKKIIKALMINDNTLCCYNVSDISLNLTLGDIGAGFTDLYYESIENNPDFFYKITIIYHFNIERPNRGGFIQFNMKLTIFEPDD</sequence>
<protein>
    <submittedName>
        <fullName evidence="1">Uncharacterized protein</fullName>
    </submittedName>
</protein>
<name>A0A6C0E4Y1_9ZZZZ</name>
<evidence type="ECO:0000313" key="1">
    <source>
        <dbReference type="EMBL" id="QHT23828.1"/>
    </source>
</evidence>
<organism evidence="1">
    <name type="scientific">viral metagenome</name>
    <dbReference type="NCBI Taxonomy" id="1070528"/>
    <lineage>
        <taxon>unclassified sequences</taxon>
        <taxon>metagenomes</taxon>
        <taxon>organismal metagenomes</taxon>
    </lineage>
</organism>
<accession>A0A6C0E4Y1</accession>